<proteinExistence type="predicted"/>
<reference evidence="2" key="1">
    <citation type="submission" date="2016-04" db="EMBL/GenBank/DDBJ databases">
        <title>Comparative genomics of biotechnologically important yeasts.</title>
        <authorList>
            <consortium name="DOE Joint Genome Institute"/>
            <person name="Riley R."/>
            <person name="Haridas S."/>
            <person name="Wolfe K.H."/>
            <person name="Lopes M.R."/>
            <person name="Hittinger C.T."/>
            <person name="Goker M."/>
            <person name="Salamov A."/>
            <person name="Wisecaver J."/>
            <person name="Long T.M."/>
            <person name="Aerts A.L."/>
            <person name="Barry K."/>
            <person name="Choi C."/>
            <person name="Clum A."/>
            <person name="Coughlan A.Y."/>
            <person name="Deshpande S."/>
            <person name="Douglass A.P."/>
            <person name="Hanson S.J."/>
            <person name="Klenk H.-P."/>
            <person name="Labutti K."/>
            <person name="Lapidus A."/>
            <person name="Lindquist E."/>
            <person name="Lipzen A."/>
            <person name="Meier-Kolthoff J.P."/>
            <person name="Ohm R.A."/>
            <person name="Otillar R.P."/>
            <person name="Pangilinan J."/>
            <person name="Peng Y."/>
            <person name="Rokas A."/>
            <person name="Rosa C.A."/>
            <person name="Scheuner C."/>
            <person name="Sibirny A.A."/>
            <person name="Slot J.C."/>
            <person name="Stielow J.B."/>
            <person name="Sun H."/>
            <person name="Kurtzman C.P."/>
            <person name="Blackwell M."/>
            <person name="Grigoriev I.V."/>
            <person name="Jeffries T.W."/>
        </authorList>
    </citation>
    <scope>NUCLEOTIDE SEQUENCE [LARGE SCALE GENOMIC DNA]</scope>
    <source>
        <strain evidence="2">NRRL YB-2248</strain>
    </source>
</reference>
<keyword evidence="2" id="KW-1185">Reference proteome</keyword>
<dbReference type="Proteomes" id="UP000094801">
    <property type="component" value="Unassembled WGS sequence"/>
</dbReference>
<evidence type="ECO:0000313" key="1">
    <source>
        <dbReference type="EMBL" id="ODV86086.1"/>
    </source>
</evidence>
<sequence>MYPTNCLKLVLTIYIIVYNHLNSYNSISRSSMNRASRAPHFICTAQIWLLHLQPTLA</sequence>
<gene>
    <name evidence="1" type="ORF">CANARDRAFT_207313</name>
</gene>
<evidence type="ECO:0000313" key="2">
    <source>
        <dbReference type="Proteomes" id="UP000094801"/>
    </source>
</evidence>
<dbReference type="EMBL" id="KV453851">
    <property type="protein sequence ID" value="ODV86086.1"/>
    <property type="molecule type" value="Genomic_DNA"/>
</dbReference>
<dbReference type="AlphaFoldDB" id="A0A1E4T2V2"/>
<accession>A0A1E4T2V2</accession>
<organism evidence="1 2">
    <name type="scientific">[Candida] arabinofermentans NRRL YB-2248</name>
    <dbReference type="NCBI Taxonomy" id="983967"/>
    <lineage>
        <taxon>Eukaryota</taxon>
        <taxon>Fungi</taxon>
        <taxon>Dikarya</taxon>
        <taxon>Ascomycota</taxon>
        <taxon>Saccharomycotina</taxon>
        <taxon>Pichiomycetes</taxon>
        <taxon>Pichiales</taxon>
        <taxon>Pichiaceae</taxon>
        <taxon>Ogataea</taxon>
        <taxon>Ogataea/Candida clade</taxon>
    </lineage>
</organism>
<protein>
    <submittedName>
        <fullName evidence="1">Uncharacterized protein</fullName>
    </submittedName>
</protein>
<name>A0A1E4T2V2_9ASCO</name>